<keyword evidence="3" id="KW-1185">Reference proteome</keyword>
<dbReference type="PROSITE" id="PS00101">
    <property type="entry name" value="HEXAPEP_TRANSFERASES"/>
    <property type="match status" value="1"/>
</dbReference>
<keyword evidence="1 2" id="KW-0808">Transferase</keyword>
<dbReference type="Pfam" id="PF00132">
    <property type="entry name" value="Hexapep"/>
    <property type="match status" value="1"/>
</dbReference>
<dbReference type="Gene3D" id="2.160.10.10">
    <property type="entry name" value="Hexapeptide repeat proteins"/>
    <property type="match status" value="1"/>
</dbReference>
<evidence type="ECO:0000256" key="1">
    <source>
        <dbReference type="ARBA" id="ARBA00022679"/>
    </source>
</evidence>
<sequence length="181" mass="19925">MWNKIWKGIQYPSRIPFKIDRCLGTIRAKYEFQSNSQISLFSKITAPHLVTIGPNTVIDPFTVIKPQQSSGIDIGENCTLHEFGFLAGNIEIGDGVRIAQKVSMHSFNHQIDPESPIHEQDLEHGKITIGDDVWIGCDVTILKDVEIGKGAVIGAGSVVTSDVEPYDIVVGNPADRVDTRK</sequence>
<dbReference type="InterPro" id="IPR001451">
    <property type="entry name" value="Hexapep"/>
</dbReference>
<dbReference type="STRING" id="1186196.SAMN04489841_0283"/>
<organism evidence="2 3">
    <name type="scientific">Natrinema salaciae</name>
    <dbReference type="NCBI Taxonomy" id="1186196"/>
    <lineage>
        <taxon>Archaea</taxon>
        <taxon>Methanobacteriati</taxon>
        <taxon>Methanobacteriota</taxon>
        <taxon>Stenosarchaea group</taxon>
        <taxon>Halobacteria</taxon>
        <taxon>Halobacteriales</taxon>
        <taxon>Natrialbaceae</taxon>
        <taxon>Natrinema</taxon>
    </lineage>
</organism>
<dbReference type="InterPro" id="IPR051159">
    <property type="entry name" value="Hexapeptide_acetyltransf"/>
</dbReference>
<gene>
    <name evidence="2" type="ORF">SAMN04489841_0283</name>
</gene>
<proteinExistence type="predicted"/>
<dbReference type="InterPro" id="IPR011004">
    <property type="entry name" value="Trimer_LpxA-like_sf"/>
</dbReference>
<name>A0A1H8ZWF3_9EURY</name>
<evidence type="ECO:0000313" key="3">
    <source>
        <dbReference type="Proteomes" id="UP000199114"/>
    </source>
</evidence>
<dbReference type="PANTHER" id="PTHR23416">
    <property type="entry name" value="SIALIC ACID SYNTHASE-RELATED"/>
    <property type="match status" value="1"/>
</dbReference>
<reference evidence="3" key="1">
    <citation type="submission" date="2016-10" db="EMBL/GenBank/DDBJ databases">
        <authorList>
            <person name="Varghese N."/>
            <person name="Submissions S."/>
        </authorList>
    </citation>
    <scope>NUCLEOTIDE SEQUENCE [LARGE SCALE GENOMIC DNA]</scope>
    <source>
        <strain evidence="3">DSM 25055</strain>
    </source>
</reference>
<evidence type="ECO:0000313" key="2">
    <source>
        <dbReference type="EMBL" id="SEP68772.1"/>
    </source>
</evidence>
<dbReference type="Proteomes" id="UP000199114">
    <property type="component" value="Unassembled WGS sequence"/>
</dbReference>
<protein>
    <submittedName>
        <fullName evidence="2">Transferase hexapeptide (Six repeat-containing protein)</fullName>
    </submittedName>
</protein>
<dbReference type="CDD" id="cd04647">
    <property type="entry name" value="LbH_MAT_like"/>
    <property type="match status" value="1"/>
</dbReference>
<dbReference type="GO" id="GO:0016740">
    <property type="term" value="F:transferase activity"/>
    <property type="evidence" value="ECO:0007669"/>
    <property type="project" value="UniProtKB-KW"/>
</dbReference>
<dbReference type="EMBL" id="FOFD01000001">
    <property type="protein sequence ID" value="SEP68772.1"/>
    <property type="molecule type" value="Genomic_DNA"/>
</dbReference>
<accession>A0A1H8ZWF3</accession>
<dbReference type="SUPFAM" id="SSF51161">
    <property type="entry name" value="Trimeric LpxA-like enzymes"/>
    <property type="match status" value="1"/>
</dbReference>
<dbReference type="OrthoDB" id="1475at2157"/>
<dbReference type="InterPro" id="IPR018357">
    <property type="entry name" value="Hexapep_transf_CS"/>
</dbReference>
<dbReference type="AlphaFoldDB" id="A0A1H8ZWF3"/>